<dbReference type="PANTHER" id="PTHR36688">
    <property type="entry name" value="ENDO/EXONUCLEASE/PHOSPHATASE DOMAIN-CONTAINING PROTEIN"/>
    <property type="match status" value="1"/>
</dbReference>
<dbReference type="Proteomes" id="UP000246078">
    <property type="component" value="Unassembled WGS sequence"/>
</dbReference>
<reference evidence="2 3" key="1">
    <citation type="journal article" date="2018" name="Microb. Genom.">
        <title>Expanding an expanded genome: long-read sequencing of Trypanosoma cruzi.</title>
        <authorList>
            <person name="Berna L."/>
            <person name="Rodriguez M."/>
            <person name="Chiribao M.L."/>
            <person name="Parodi-Talice A."/>
            <person name="Pita S."/>
            <person name="Rijo G."/>
            <person name="Alvarez-Valin F."/>
            <person name="Robello C."/>
        </authorList>
    </citation>
    <scope>NUCLEOTIDE SEQUENCE [LARGE SCALE GENOMIC DNA]</scope>
    <source>
        <strain evidence="2 3">TCC</strain>
    </source>
</reference>
<dbReference type="VEuPathDB" id="TriTrypDB:ECC02_007633"/>
<comment type="caution">
    <text evidence="2">The sequence shown here is derived from an EMBL/GenBank/DDBJ whole genome shotgun (WGS) entry which is preliminary data.</text>
</comment>
<dbReference type="VEuPathDB" id="TriTrypDB:Tc_MARK_7663"/>
<dbReference type="VEuPathDB" id="TriTrypDB:C3747_16g350"/>
<gene>
    <name evidence="2" type="ORF">C3747_16g350</name>
</gene>
<protein>
    <submittedName>
        <fullName evidence="2">Uncharacterized protein</fullName>
    </submittedName>
</protein>
<dbReference type="AlphaFoldDB" id="A0A2V2XAH2"/>
<organism evidence="2 3">
    <name type="scientific">Trypanosoma cruzi</name>
    <dbReference type="NCBI Taxonomy" id="5693"/>
    <lineage>
        <taxon>Eukaryota</taxon>
        <taxon>Discoba</taxon>
        <taxon>Euglenozoa</taxon>
        <taxon>Kinetoplastea</taxon>
        <taxon>Metakinetoplastina</taxon>
        <taxon>Trypanosomatida</taxon>
        <taxon>Trypanosomatidae</taxon>
        <taxon>Trypanosoma</taxon>
        <taxon>Schizotrypanum</taxon>
    </lineage>
</organism>
<dbReference type="VEuPathDB" id="TriTrypDB:TcG_12234"/>
<dbReference type="VEuPathDB" id="TriTrypDB:TCSYLVIO_007822"/>
<evidence type="ECO:0000256" key="1">
    <source>
        <dbReference type="SAM" id="MobiDB-lite"/>
    </source>
</evidence>
<sequence>MEQAEPAAEAAHKAHTSPRQETACFEPNSSKKWRTKIKHYAVASLCFWKPARKKLGPHPARAGDISAAWRRRTLIPWNRWCSELILGPRLCSASATGKSACSSFCAVSRATLHYTAAAAARCTPLFPGDWEMDRPLTPYVPDVAIRNSSLGSAPDHDNMSNEFMHHLGPVARGTLRTMIHNSFANGSLPGSWNTVDTIPIPQPGKDPCRPESYRPITLLSVLLNRKNDSPPSISVIAAPPTSIWLYTFAFNIGRDNNCYW</sequence>
<dbReference type="InterPro" id="IPR052560">
    <property type="entry name" value="RdDP_mobile_element"/>
</dbReference>
<dbReference type="EMBL" id="PRFC01000016">
    <property type="protein sequence ID" value="PWV17850.1"/>
    <property type="molecule type" value="Genomic_DNA"/>
</dbReference>
<proteinExistence type="predicted"/>
<feature type="region of interest" description="Disordered" evidence="1">
    <location>
        <begin position="1"/>
        <end position="26"/>
    </location>
</feature>
<name>A0A2V2XAH2_TRYCR</name>
<evidence type="ECO:0000313" key="3">
    <source>
        <dbReference type="Proteomes" id="UP000246078"/>
    </source>
</evidence>
<dbReference type="VEuPathDB" id="TriTrypDB:TcBrA4_0039390"/>
<dbReference type="VEuPathDB" id="TriTrypDB:TcYC6_0039360"/>
<dbReference type="VEuPathDB" id="TriTrypDB:TcCLB.511887.40"/>
<dbReference type="VEuPathDB" id="TriTrypDB:TCDM_08733"/>
<evidence type="ECO:0000313" key="2">
    <source>
        <dbReference type="EMBL" id="PWV17850.1"/>
    </source>
</evidence>
<dbReference type="VEuPathDB" id="TriTrypDB:TcCL_NonESM08994"/>
<dbReference type="VEuPathDB" id="TriTrypDB:C4B63_216g29"/>
<accession>A0A2V2XAH2</accession>
<dbReference type="PANTHER" id="PTHR36688:SF2">
    <property type="entry name" value="ENDONUCLEASE_EXONUCLEASE_PHOSPHATASE DOMAIN-CONTAINING PROTEIN"/>
    <property type="match status" value="1"/>
</dbReference>